<evidence type="ECO:0000256" key="4">
    <source>
        <dbReference type="ARBA" id="ARBA00022475"/>
    </source>
</evidence>
<dbReference type="PANTHER" id="PTHR42985">
    <property type="entry name" value="SODIUM-COUPLED MONOCARBOXYLATE TRANSPORTER"/>
    <property type="match status" value="1"/>
</dbReference>
<feature type="transmembrane region" description="Helical" evidence="12">
    <location>
        <begin position="80"/>
        <end position="102"/>
    </location>
</feature>
<dbReference type="EMBL" id="RAPN01000001">
    <property type="protein sequence ID" value="RKD90291.1"/>
    <property type="molecule type" value="Genomic_DNA"/>
</dbReference>
<feature type="transmembrane region" description="Helical" evidence="12">
    <location>
        <begin position="269"/>
        <end position="296"/>
    </location>
</feature>
<evidence type="ECO:0000256" key="9">
    <source>
        <dbReference type="ARBA" id="ARBA00023136"/>
    </source>
</evidence>
<keyword evidence="9 12" id="KW-0472">Membrane</keyword>
<evidence type="ECO:0000256" key="3">
    <source>
        <dbReference type="ARBA" id="ARBA00022448"/>
    </source>
</evidence>
<feature type="transmembrane region" description="Helical" evidence="12">
    <location>
        <begin position="376"/>
        <end position="395"/>
    </location>
</feature>
<feature type="transmembrane region" description="Helical" evidence="12">
    <location>
        <begin position="187"/>
        <end position="204"/>
    </location>
</feature>
<evidence type="ECO:0000256" key="11">
    <source>
        <dbReference type="RuleBase" id="RU362091"/>
    </source>
</evidence>
<keyword evidence="3" id="KW-0813">Transport</keyword>
<dbReference type="Proteomes" id="UP000283387">
    <property type="component" value="Unassembled WGS sequence"/>
</dbReference>
<keyword evidence="7" id="KW-0915">Sodium</keyword>
<keyword evidence="14" id="KW-1185">Reference proteome</keyword>
<protein>
    <submittedName>
        <fullName evidence="13">SSS family solute:Na+ symporter</fullName>
    </submittedName>
</protein>
<dbReference type="PROSITE" id="PS50283">
    <property type="entry name" value="NA_SOLUT_SYMP_3"/>
    <property type="match status" value="1"/>
</dbReference>
<gene>
    <name evidence="13" type="ORF">BC643_0628</name>
</gene>
<dbReference type="InterPro" id="IPR001734">
    <property type="entry name" value="Na/solute_symporter"/>
</dbReference>
<proteinExistence type="inferred from homology"/>
<evidence type="ECO:0000256" key="12">
    <source>
        <dbReference type="SAM" id="Phobius"/>
    </source>
</evidence>
<dbReference type="NCBIfam" id="TIGR00813">
    <property type="entry name" value="sss"/>
    <property type="match status" value="1"/>
</dbReference>
<feature type="transmembrane region" description="Helical" evidence="12">
    <location>
        <begin position="401"/>
        <end position="423"/>
    </location>
</feature>
<keyword evidence="8" id="KW-0406">Ion transport</keyword>
<feature type="transmembrane region" description="Helical" evidence="12">
    <location>
        <begin position="316"/>
        <end position="341"/>
    </location>
</feature>
<evidence type="ECO:0000256" key="8">
    <source>
        <dbReference type="ARBA" id="ARBA00023065"/>
    </source>
</evidence>
<evidence type="ECO:0000313" key="13">
    <source>
        <dbReference type="EMBL" id="RKD90291.1"/>
    </source>
</evidence>
<feature type="transmembrane region" description="Helical" evidence="12">
    <location>
        <begin position="159"/>
        <end position="180"/>
    </location>
</feature>
<evidence type="ECO:0000256" key="6">
    <source>
        <dbReference type="ARBA" id="ARBA00022989"/>
    </source>
</evidence>
<feature type="transmembrane region" description="Helical" evidence="12">
    <location>
        <begin position="12"/>
        <end position="29"/>
    </location>
</feature>
<reference evidence="13 14" key="1">
    <citation type="submission" date="2018-09" db="EMBL/GenBank/DDBJ databases">
        <title>Genomic Encyclopedia of Archaeal and Bacterial Type Strains, Phase II (KMG-II): from individual species to whole genera.</title>
        <authorList>
            <person name="Goeker M."/>
        </authorList>
    </citation>
    <scope>NUCLEOTIDE SEQUENCE [LARGE SCALE GENOMIC DNA]</scope>
    <source>
        <strain evidence="13 14">DSM 27148</strain>
    </source>
</reference>
<keyword evidence="5 12" id="KW-0812">Transmembrane</keyword>
<comment type="similarity">
    <text evidence="2 11">Belongs to the sodium:solute symporter (SSF) (TC 2.A.21) family.</text>
</comment>
<dbReference type="Gene3D" id="1.20.1730.10">
    <property type="entry name" value="Sodium/glucose cotransporter"/>
    <property type="match status" value="1"/>
</dbReference>
<feature type="transmembrane region" description="Helical" evidence="12">
    <location>
        <begin position="123"/>
        <end position="147"/>
    </location>
</feature>
<dbReference type="InterPro" id="IPR038377">
    <property type="entry name" value="Na/Glc_symporter_sf"/>
</dbReference>
<dbReference type="InterPro" id="IPR051163">
    <property type="entry name" value="Sodium:Solute_Symporter_SSF"/>
</dbReference>
<evidence type="ECO:0000256" key="7">
    <source>
        <dbReference type="ARBA" id="ARBA00023053"/>
    </source>
</evidence>
<feature type="transmembrane region" description="Helical" evidence="12">
    <location>
        <begin position="435"/>
        <end position="458"/>
    </location>
</feature>
<comment type="subcellular location">
    <subcellularLocation>
        <location evidence="1">Cell membrane</location>
        <topology evidence="1">Multi-pass membrane protein</topology>
    </subcellularLocation>
</comment>
<dbReference type="OrthoDB" id="9803597at2"/>
<keyword evidence="6 12" id="KW-1133">Transmembrane helix</keyword>
<comment type="caution">
    <text evidence="13">The sequence shown here is derived from an EMBL/GenBank/DDBJ whole genome shotgun (WGS) entry which is preliminary data.</text>
</comment>
<feature type="transmembrane region" description="Helical" evidence="12">
    <location>
        <begin position="49"/>
        <end position="68"/>
    </location>
</feature>
<dbReference type="GO" id="GO:0005886">
    <property type="term" value="C:plasma membrane"/>
    <property type="evidence" value="ECO:0007669"/>
    <property type="project" value="UniProtKB-SubCell"/>
</dbReference>
<feature type="transmembrane region" description="Helical" evidence="12">
    <location>
        <begin position="478"/>
        <end position="499"/>
    </location>
</feature>
<evidence type="ECO:0000313" key="14">
    <source>
        <dbReference type="Proteomes" id="UP000283387"/>
    </source>
</evidence>
<name>A0A419W499_9BACT</name>
<dbReference type="RefSeq" id="WP_120271711.1">
    <property type="nucleotide sequence ID" value="NZ_RAPN01000001.1"/>
</dbReference>
<evidence type="ECO:0000256" key="10">
    <source>
        <dbReference type="ARBA" id="ARBA00023201"/>
    </source>
</evidence>
<evidence type="ECO:0000256" key="2">
    <source>
        <dbReference type="ARBA" id="ARBA00006434"/>
    </source>
</evidence>
<dbReference type="AlphaFoldDB" id="A0A419W499"/>
<dbReference type="GO" id="GO:0006814">
    <property type="term" value="P:sodium ion transport"/>
    <property type="evidence" value="ECO:0007669"/>
    <property type="project" value="UniProtKB-KW"/>
</dbReference>
<sequence length="523" mass="57504">MNPTPNIHFLDYFIMFLTLVVSLGVGFWFSKRQKDTNNYFKAAGSIPSWAIGISILATLISSITFLAYPGEGYTSNWIRLVQGLMVPIVLVAIVGFVVPLFRHVIQLSTYEYFEKRFGKFARFYTSISFILTHFSKMGTVFFLISLALSKMIGLDTVTIIWIIGAAVILLTMLGGIEAVIWLDVIQGFLLIIGGVIALGILLFTPEGGPMEVWRVAMASDRIGFGPFDWNFVHLTFWVMALNGVFYAIQKYGTDQTIVQRYLTAKTDKAAIKASLIGVLLSVPVWAMFMFIGTALFSYYKITGAPLPADIEADAVFPYFILTKLPVGIVGLILSALMAAAISSLDSDLNCLSAILMEDYYKRIFPKSTDKQQLMMGRLFIVLAGLGAIGVALFYVNAGSEGVLGIIFTLYAIFSGGIAGMFLLGIFSTRANKQGLYWGIGASILFTAWALLTSTPIGMEGKKTILLNLGNFNYTQHKYMIGVYSHVVLIVVGYVGSLCCKGGATDISLTWVGWKQRKKQLNKA</sequence>
<dbReference type="PANTHER" id="PTHR42985:SF32">
    <property type="entry name" value="SODIUM IODIDE SYMPORTER"/>
    <property type="match status" value="1"/>
</dbReference>
<accession>A0A419W499</accession>
<feature type="transmembrane region" description="Helical" evidence="12">
    <location>
        <begin position="229"/>
        <end position="248"/>
    </location>
</feature>
<keyword evidence="4" id="KW-1003">Cell membrane</keyword>
<evidence type="ECO:0000256" key="1">
    <source>
        <dbReference type="ARBA" id="ARBA00004651"/>
    </source>
</evidence>
<dbReference type="GO" id="GO:0015293">
    <property type="term" value="F:symporter activity"/>
    <property type="evidence" value="ECO:0007669"/>
    <property type="project" value="TreeGrafter"/>
</dbReference>
<organism evidence="13 14">
    <name type="scientific">Mangrovibacterium diazotrophicum</name>
    <dbReference type="NCBI Taxonomy" id="1261403"/>
    <lineage>
        <taxon>Bacteria</taxon>
        <taxon>Pseudomonadati</taxon>
        <taxon>Bacteroidota</taxon>
        <taxon>Bacteroidia</taxon>
        <taxon>Marinilabiliales</taxon>
        <taxon>Prolixibacteraceae</taxon>
        <taxon>Mangrovibacterium</taxon>
    </lineage>
</organism>
<evidence type="ECO:0000256" key="5">
    <source>
        <dbReference type="ARBA" id="ARBA00022692"/>
    </source>
</evidence>
<dbReference type="CDD" id="cd11495">
    <property type="entry name" value="SLC5sbd_NIS-like_u3"/>
    <property type="match status" value="1"/>
</dbReference>
<keyword evidence="10" id="KW-0739">Sodium transport</keyword>
<dbReference type="Pfam" id="PF00474">
    <property type="entry name" value="SSF"/>
    <property type="match status" value="1"/>
</dbReference>